<protein>
    <submittedName>
        <fullName evidence="1">Uncharacterized protein</fullName>
    </submittedName>
</protein>
<comment type="caution">
    <text evidence="1">The sequence shown here is derived from an EMBL/GenBank/DDBJ whole genome shotgun (WGS) entry which is preliminary data.</text>
</comment>
<proteinExistence type="predicted"/>
<sequence>MSSKMKRAVDTLAREIYIQTMAVALNDDRGVKPTRSAEACFECALKFFKVQEGVVHKCR</sequence>
<name>A0A0F9U136_9ZZZZ</name>
<accession>A0A0F9U136</accession>
<gene>
    <name evidence="1" type="ORF">LCGC14_0265080</name>
</gene>
<reference evidence="1" key="1">
    <citation type="journal article" date="2015" name="Nature">
        <title>Complex archaea that bridge the gap between prokaryotes and eukaryotes.</title>
        <authorList>
            <person name="Spang A."/>
            <person name="Saw J.H."/>
            <person name="Jorgensen S.L."/>
            <person name="Zaremba-Niedzwiedzka K."/>
            <person name="Martijn J."/>
            <person name="Lind A.E."/>
            <person name="van Eijk R."/>
            <person name="Schleper C."/>
            <person name="Guy L."/>
            <person name="Ettema T.J."/>
        </authorList>
    </citation>
    <scope>NUCLEOTIDE SEQUENCE</scope>
</reference>
<dbReference type="EMBL" id="LAZR01000143">
    <property type="protein sequence ID" value="KKN86945.1"/>
    <property type="molecule type" value="Genomic_DNA"/>
</dbReference>
<organism evidence="1">
    <name type="scientific">marine sediment metagenome</name>
    <dbReference type="NCBI Taxonomy" id="412755"/>
    <lineage>
        <taxon>unclassified sequences</taxon>
        <taxon>metagenomes</taxon>
        <taxon>ecological metagenomes</taxon>
    </lineage>
</organism>
<dbReference type="AlphaFoldDB" id="A0A0F9U136"/>
<evidence type="ECO:0000313" key="1">
    <source>
        <dbReference type="EMBL" id="KKN86945.1"/>
    </source>
</evidence>